<dbReference type="EMBL" id="CM039431">
    <property type="protein sequence ID" value="KAI4335570.1"/>
    <property type="molecule type" value="Genomic_DNA"/>
</dbReference>
<reference evidence="1 2" key="1">
    <citation type="journal article" date="2022" name="DNA Res.">
        <title>Chromosomal-level genome assembly of the orchid tree Bauhinia variegata (Leguminosae; Cercidoideae) supports the allotetraploid origin hypothesis of Bauhinia.</title>
        <authorList>
            <person name="Zhong Y."/>
            <person name="Chen Y."/>
            <person name="Zheng D."/>
            <person name="Pang J."/>
            <person name="Liu Y."/>
            <person name="Luo S."/>
            <person name="Meng S."/>
            <person name="Qian L."/>
            <person name="Wei D."/>
            <person name="Dai S."/>
            <person name="Zhou R."/>
        </authorList>
    </citation>
    <scope>NUCLEOTIDE SEQUENCE [LARGE SCALE GENOMIC DNA]</scope>
    <source>
        <strain evidence="1">BV-YZ2020</strain>
    </source>
</reference>
<evidence type="ECO:0000313" key="2">
    <source>
        <dbReference type="Proteomes" id="UP000828941"/>
    </source>
</evidence>
<comment type="caution">
    <text evidence="1">The sequence shown here is derived from an EMBL/GenBank/DDBJ whole genome shotgun (WGS) entry which is preliminary data.</text>
</comment>
<accession>A0ACB9NLD7</accession>
<gene>
    <name evidence="1" type="ORF">L6164_014206</name>
</gene>
<evidence type="ECO:0000313" key="1">
    <source>
        <dbReference type="EMBL" id="KAI4335570.1"/>
    </source>
</evidence>
<keyword evidence="2" id="KW-1185">Reference proteome</keyword>
<protein>
    <submittedName>
        <fullName evidence="1">Uncharacterized protein</fullName>
    </submittedName>
</protein>
<proteinExistence type="predicted"/>
<organism evidence="1 2">
    <name type="scientific">Bauhinia variegata</name>
    <name type="common">Purple orchid tree</name>
    <name type="synonym">Phanera variegata</name>
    <dbReference type="NCBI Taxonomy" id="167791"/>
    <lineage>
        <taxon>Eukaryota</taxon>
        <taxon>Viridiplantae</taxon>
        <taxon>Streptophyta</taxon>
        <taxon>Embryophyta</taxon>
        <taxon>Tracheophyta</taxon>
        <taxon>Spermatophyta</taxon>
        <taxon>Magnoliopsida</taxon>
        <taxon>eudicotyledons</taxon>
        <taxon>Gunneridae</taxon>
        <taxon>Pentapetalae</taxon>
        <taxon>rosids</taxon>
        <taxon>fabids</taxon>
        <taxon>Fabales</taxon>
        <taxon>Fabaceae</taxon>
        <taxon>Cercidoideae</taxon>
        <taxon>Cercideae</taxon>
        <taxon>Bauhiniinae</taxon>
        <taxon>Bauhinia</taxon>
    </lineage>
</organism>
<name>A0ACB9NLD7_BAUVA</name>
<dbReference type="Proteomes" id="UP000828941">
    <property type="component" value="Chromosome 6"/>
</dbReference>
<sequence length="274" mass="31256">MPNLEEGNILIREVWSDNLDYELKLISDIVDQYPYVAVDTEFPGQVLAPLGSVPKYNYQKMKLNVDLLKLIQLGLTFSDEKGNLPTCGTDKFCIWQINFREFKLDEDPHAEDSIKMLSENGMDYRRNNENGVDVRRFSELLLTSGVVMNDDVRVITFHGLYDLGFLVKLLKGTELPNTEAEFLNLVKIYVPNLYDIKHLIKYCSGLFGGLNKVASILGVRRLVGLSHQAGSDSLVTCCTFMKLIEVYFRGKLPDEKYAGVLFSLGDEYRYQNPR</sequence>